<sequence length="123" mass="13547">MELMGSGEEGEEEEEAGHGGHGSSRPEPRVVGPFAPELGRPGLAMPRPGSSQHRFASLLFSSRIVSNEDWFHGAQHLPAPVSPGRQMDKREISPNIPSHCQQQLSRSMAFYSMRMSLSKMSFL</sequence>
<gene>
    <name evidence="2" type="ORF">AXG93_1154s2040</name>
</gene>
<keyword evidence="3" id="KW-1185">Reference proteome</keyword>
<dbReference type="AlphaFoldDB" id="A0A176WRJ3"/>
<organism evidence="2 3">
    <name type="scientific">Marchantia polymorpha subsp. ruderalis</name>
    <dbReference type="NCBI Taxonomy" id="1480154"/>
    <lineage>
        <taxon>Eukaryota</taxon>
        <taxon>Viridiplantae</taxon>
        <taxon>Streptophyta</taxon>
        <taxon>Embryophyta</taxon>
        <taxon>Marchantiophyta</taxon>
        <taxon>Marchantiopsida</taxon>
        <taxon>Marchantiidae</taxon>
        <taxon>Marchantiales</taxon>
        <taxon>Marchantiaceae</taxon>
        <taxon>Marchantia</taxon>
    </lineage>
</organism>
<evidence type="ECO:0000256" key="1">
    <source>
        <dbReference type="SAM" id="MobiDB-lite"/>
    </source>
</evidence>
<dbReference type="EMBL" id="LVLJ01000095">
    <property type="protein sequence ID" value="OAE35748.1"/>
    <property type="molecule type" value="Genomic_DNA"/>
</dbReference>
<accession>A0A176WRJ3</accession>
<proteinExistence type="predicted"/>
<name>A0A176WRJ3_MARPO</name>
<reference evidence="2" key="1">
    <citation type="submission" date="2016-03" db="EMBL/GenBank/DDBJ databases">
        <title>Mechanisms controlling the formation of the plant cell surface in tip-growing cells are functionally conserved among land plants.</title>
        <authorList>
            <person name="Honkanen S."/>
            <person name="Jones V.A."/>
            <person name="Morieri G."/>
            <person name="Champion C."/>
            <person name="Hetherington A.J."/>
            <person name="Kelly S."/>
            <person name="Saint-Marcoux D."/>
            <person name="Proust H."/>
            <person name="Prescott H."/>
            <person name="Dolan L."/>
        </authorList>
    </citation>
    <scope>NUCLEOTIDE SEQUENCE [LARGE SCALE GENOMIC DNA]</scope>
    <source>
        <tissue evidence="2">Whole gametophyte</tissue>
    </source>
</reference>
<dbReference type="Proteomes" id="UP000077202">
    <property type="component" value="Unassembled WGS sequence"/>
</dbReference>
<protein>
    <submittedName>
        <fullName evidence="2">Uncharacterized protein</fullName>
    </submittedName>
</protein>
<feature type="region of interest" description="Disordered" evidence="1">
    <location>
        <begin position="76"/>
        <end position="99"/>
    </location>
</feature>
<evidence type="ECO:0000313" key="3">
    <source>
        <dbReference type="Proteomes" id="UP000077202"/>
    </source>
</evidence>
<comment type="caution">
    <text evidence="2">The sequence shown here is derived from an EMBL/GenBank/DDBJ whole genome shotgun (WGS) entry which is preliminary data.</text>
</comment>
<evidence type="ECO:0000313" key="2">
    <source>
        <dbReference type="EMBL" id="OAE35748.1"/>
    </source>
</evidence>
<feature type="region of interest" description="Disordered" evidence="1">
    <location>
        <begin position="1"/>
        <end position="51"/>
    </location>
</feature>